<evidence type="ECO:0000259" key="4">
    <source>
        <dbReference type="PROSITE" id="PS50949"/>
    </source>
</evidence>
<dbReference type="Gene3D" id="1.20.120.530">
    <property type="entry name" value="GntR ligand-binding domain-like"/>
    <property type="match status" value="1"/>
</dbReference>
<evidence type="ECO:0000313" key="5">
    <source>
        <dbReference type="EMBL" id="HJB80046.1"/>
    </source>
</evidence>
<sequence>MNERSERTYEKVVNYIQSEIWKGNLQRGERLPPERDLAELLGVSRNSVREALRTMSLMGFISSVHGAGNFLTCDLEQNLSASFRMMLLLGETNYLQVSQLRRGLESETARLAANRILPGQAARMMELAVKMRDETDAVKASHYDQEFHNLLCDTSGNKLIRSLFGAIRATVNDFIGTVYVRIMDDREQAALLHNAHIQLAQALADHDELAAIRATFTHFEVVNTSIQKDELAGRKIF</sequence>
<dbReference type="InterPro" id="IPR000524">
    <property type="entry name" value="Tscrpt_reg_HTH_GntR"/>
</dbReference>
<keyword evidence="1" id="KW-0805">Transcription regulation</keyword>
<keyword evidence="3" id="KW-0804">Transcription</keyword>
<dbReference type="Gene3D" id="1.10.10.10">
    <property type="entry name" value="Winged helix-like DNA-binding domain superfamily/Winged helix DNA-binding domain"/>
    <property type="match status" value="1"/>
</dbReference>
<accession>A0A9D2SAZ1</accession>
<dbReference type="PANTHER" id="PTHR43537">
    <property type="entry name" value="TRANSCRIPTIONAL REGULATOR, GNTR FAMILY"/>
    <property type="match status" value="1"/>
</dbReference>
<protein>
    <submittedName>
        <fullName evidence="5">GntR family transcriptional regulator</fullName>
    </submittedName>
</protein>
<dbReference type="PRINTS" id="PR00035">
    <property type="entry name" value="HTHGNTR"/>
</dbReference>
<comment type="caution">
    <text evidence="5">The sequence shown here is derived from an EMBL/GenBank/DDBJ whole genome shotgun (WGS) entry which is preliminary data.</text>
</comment>
<dbReference type="InterPro" id="IPR036388">
    <property type="entry name" value="WH-like_DNA-bd_sf"/>
</dbReference>
<reference evidence="5" key="2">
    <citation type="submission" date="2021-04" db="EMBL/GenBank/DDBJ databases">
        <authorList>
            <person name="Gilroy R."/>
        </authorList>
    </citation>
    <scope>NUCLEOTIDE SEQUENCE</scope>
    <source>
        <strain evidence="5">CHK192-8294</strain>
    </source>
</reference>
<name>A0A9D2SAZ1_9FIRM</name>
<gene>
    <name evidence="5" type="ORF">H9712_03585</name>
</gene>
<dbReference type="GO" id="GO:0003677">
    <property type="term" value="F:DNA binding"/>
    <property type="evidence" value="ECO:0007669"/>
    <property type="project" value="UniProtKB-KW"/>
</dbReference>
<dbReference type="PROSITE" id="PS50949">
    <property type="entry name" value="HTH_GNTR"/>
    <property type="match status" value="1"/>
</dbReference>
<dbReference type="Pfam" id="PF00392">
    <property type="entry name" value="GntR"/>
    <property type="match status" value="1"/>
</dbReference>
<dbReference type="InterPro" id="IPR011711">
    <property type="entry name" value="GntR_C"/>
</dbReference>
<proteinExistence type="predicted"/>
<reference evidence="5" key="1">
    <citation type="journal article" date="2021" name="PeerJ">
        <title>Extensive microbial diversity within the chicken gut microbiome revealed by metagenomics and culture.</title>
        <authorList>
            <person name="Gilroy R."/>
            <person name="Ravi A."/>
            <person name="Getino M."/>
            <person name="Pursley I."/>
            <person name="Horton D.L."/>
            <person name="Alikhan N.F."/>
            <person name="Baker D."/>
            <person name="Gharbi K."/>
            <person name="Hall N."/>
            <person name="Watson M."/>
            <person name="Adriaenssens E.M."/>
            <person name="Foster-Nyarko E."/>
            <person name="Jarju S."/>
            <person name="Secka A."/>
            <person name="Antonio M."/>
            <person name="Oren A."/>
            <person name="Chaudhuri R.R."/>
            <person name="La Ragione R."/>
            <person name="Hildebrand F."/>
            <person name="Pallen M.J."/>
        </authorList>
    </citation>
    <scope>NUCLEOTIDE SEQUENCE</scope>
    <source>
        <strain evidence="5">CHK192-8294</strain>
    </source>
</reference>
<dbReference type="EMBL" id="DWXO01000036">
    <property type="protein sequence ID" value="HJB80046.1"/>
    <property type="molecule type" value="Genomic_DNA"/>
</dbReference>
<keyword evidence="2" id="KW-0238">DNA-binding</keyword>
<dbReference type="CDD" id="cd07377">
    <property type="entry name" value="WHTH_GntR"/>
    <property type="match status" value="1"/>
</dbReference>
<feature type="domain" description="HTH gntR-type" evidence="4">
    <location>
        <begin position="6"/>
        <end position="74"/>
    </location>
</feature>
<evidence type="ECO:0000256" key="3">
    <source>
        <dbReference type="ARBA" id="ARBA00023163"/>
    </source>
</evidence>
<evidence type="ECO:0000313" key="6">
    <source>
        <dbReference type="Proteomes" id="UP000823921"/>
    </source>
</evidence>
<dbReference type="AlphaFoldDB" id="A0A9D2SAZ1"/>
<dbReference type="SUPFAM" id="SSF48008">
    <property type="entry name" value="GntR ligand-binding domain-like"/>
    <property type="match status" value="1"/>
</dbReference>
<dbReference type="PANTHER" id="PTHR43537:SF5">
    <property type="entry name" value="UXU OPERON TRANSCRIPTIONAL REGULATOR"/>
    <property type="match status" value="1"/>
</dbReference>
<dbReference type="SMART" id="SM00895">
    <property type="entry name" value="FCD"/>
    <property type="match status" value="1"/>
</dbReference>
<dbReference type="SMART" id="SM00345">
    <property type="entry name" value="HTH_GNTR"/>
    <property type="match status" value="1"/>
</dbReference>
<evidence type="ECO:0000256" key="1">
    <source>
        <dbReference type="ARBA" id="ARBA00023015"/>
    </source>
</evidence>
<dbReference type="Pfam" id="PF07729">
    <property type="entry name" value="FCD"/>
    <property type="match status" value="1"/>
</dbReference>
<dbReference type="GO" id="GO:0003700">
    <property type="term" value="F:DNA-binding transcription factor activity"/>
    <property type="evidence" value="ECO:0007669"/>
    <property type="project" value="InterPro"/>
</dbReference>
<dbReference type="InterPro" id="IPR036390">
    <property type="entry name" value="WH_DNA-bd_sf"/>
</dbReference>
<evidence type="ECO:0000256" key="2">
    <source>
        <dbReference type="ARBA" id="ARBA00023125"/>
    </source>
</evidence>
<dbReference type="Proteomes" id="UP000823921">
    <property type="component" value="Unassembled WGS sequence"/>
</dbReference>
<dbReference type="SUPFAM" id="SSF46785">
    <property type="entry name" value="Winged helix' DNA-binding domain"/>
    <property type="match status" value="1"/>
</dbReference>
<organism evidence="5 6">
    <name type="scientific">Candidatus Flavonifractor intestinigallinarum</name>
    <dbReference type="NCBI Taxonomy" id="2838586"/>
    <lineage>
        <taxon>Bacteria</taxon>
        <taxon>Bacillati</taxon>
        <taxon>Bacillota</taxon>
        <taxon>Clostridia</taxon>
        <taxon>Eubacteriales</taxon>
        <taxon>Oscillospiraceae</taxon>
        <taxon>Flavonifractor</taxon>
    </lineage>
</organism>
<dbReference type="InterPro" id="IPR008920">
    <property type="entry name" value="TF_FadR/GntR_C"/>
</dbReference>